<dbReference type="Proteomes" id="UP000094043">
    <property type="component" value="Chromosome 1"/>
</dbReference>
<proteinExistence type="predicted"/>
<feature type="region of interest" description="Disordered" evidence="1">
    <location>
        <begin position="150"/>
        <end position="229"/>
    </location>
</feature>
<dbReference type="RefSeq" id="XP_066065843.1">
    <property type="nucleotide sequence ID" value="XM_066209746.1"/>
</dbReference>
<protein>
    <submittedName>
        <fullName evidence="2">Uncharacterized protein</fullName>
    </submittedName>
</protein>
<accession>A0AAJ8LYL2</accession>
<dbReference type="EMBL" id="CP143784">
    <property type="protein sequence ID" value="WVN85142.1"/>
    <property type="molecule type" value="Genomic_DNA"/>
</dbReference>
<evidence type="ECO:0000313" key="3">
    <source>
        <dbReference type="Proteomes" id="UP000094043"/>
    </source>
</evidence>
<dbReference type="AlphaFoldDB" id="A0AAJ8LYL2"/>
<name>A0AAJ8LYL2_9TREE</name>
<sequence>MSRERNELLPFLGQTHEALESAIQILCTLRNLTALGKGNDLRQEELPALVGVSAILACEKVQSRNCPTEESASKASGVHKSYFRSAMETSRRLLANQYSPGQSSPRRRQSQSSSIEDSPKAMTAEQVLNLVTPKKKKMFDDYSLSATMLTRSGRKHEPAQSSPLRQSVTSTSSGGRQGGDVDAEDTENGTPSRAGKRSVMEKTPTKINKFSTPRGIDLENPPPPAVLSSSKRKREATAAFMALRPGELGHVATPTEGSRVKGVDTEDGVSVPWLKRANDLSPIKVVKKPDAKKRRRVDWTFKEGEGQTNENFALEKVLDNLPDCIG</sequence>
<reference evidence="2" key="3">
    <citation type="submission" date="2024-01" db="EMBL/GenBank/DDBJ databases">
        <authorList>
            <person name="Coelho M.A."/>
            <person name="David-Palma M."/>
            <person name="Shea T."/>
            <person name="Sun S."/>
            <person name="Cuomo C.A."/>
            <person name="Heitman J."/>
        </authorList>
    </citation>
    <scope>NUCLEOTIDE SEQUENCE</scope>
    <source>
        <strain evidence="2">CBS 7841</strain>
    </source>
</reference>
<evidence type="ECO:0000256" key="1">
    <source>
        <dbReference type="SAM" id="MobiDB-lite"/>
    </source>
</evidence>
<dbReference type="GeneID" id="91084500"/>
<gene>
    <name evidence="2" type="ORF">L203_100284</name>
</gene>
<feature type="region of interest" description="Disordered" evidence="1">
    <location>
        <begin position="96"/>
        <end position="126"/>
    </location>
</feature>
<evidence type="ECO:0000313" key="2">
    <source>
        <dbReference type="EMBL" id="WVN85142.1"/>
    </source>
</evidence>
<keyword evidence="3" id="KW-1185">Reference proteome</keyword>
<dbReference type="KEGG" id="cdep:91084500"/>
<reference evidence="2" key="2">
    <citation type="journal article" date="2022" name="Elife">
        <title>Obligate sexual reproduction of a homothallic fungus closely related to the Cryptococcus pathogenic species complex.</title>
        <authorList>
            <person name="Passer A.R."/>
            <person name="Clancey S.A."/>
            <person name="Shea T."/>
            <person name="David-Palma M."/>
            <person name="Averette A.F."/>
            <person name="Boekhout T."/>
            <person name="Porcel B.M."/>
            <person name="Nowrousian M."/>
            <person name="Cuomo C.A."/>
            <person name="Sun S."/>
            <person name="Heitman J."/>
            <person name="Coelho M.A."/>
        </authorList>
    </citation>
    <scope>NUCLEOTIDE SEQUENCE</scope>
    <source>
        <strain evidence="2">CBS 7841</strain>
    </source>
</reference>
<reference evidence="2" key="1">
    <citation type="submission" date="2016-06" db="EMBL/GenBank/DDBJ databases">
        <authorList>
            <person name="Cuomo C."/>
            <person name="Litvintseva A."/>
            <person name="Heitman J."/>
            <person name="Chen Y."/>
            <person name="Sun S."/>
            <person name="Springer D."/>
            <person name="Dromer F."/>
            <person name="Young S."/>
            <person name="Zeng Q."/>
            <person name="Chapman S."/>
            <person name="Gujja S."/>
            <person name="Saif S."/>
            <person name="Birren B."/>
        </authorList>
    </citation>
    <scope>NUCLEOTIDE SEQUENCE</scope>
    <source>
        <strain evidence="2">CBS 7841</strain>
    </source>
</reference>
<organism evidence="2 3">
    <name type="scientific">Cryptococcus depauperatus CBS 7841</name>
    <dbReference type="NCBI Taxonomy" id="1295531"/>
    <lineage>
        <taxon>Eukaryota</taxon>
        <taxon>Fungi</taxon>
        <taxon>Dikarya</taxon>
        <taxon>Basidiomycota</taxon>
        <taxon>Agaricomycotina</taxon>
        <taxon>Tremellomycetes</taxon>
        <taxon>Tremellales</taxon>
        <taxon>Cryptococcaceae</taxon>
        <taxon>Cryptococcus</taxon>
    </lineage>
</organism>
<feature type="compositionally biased region" description="Polar residues" evidence="1">
    <location>
        <begin position="159"/>
        <end position="174"/>
    </location>
</feature>
<feature type="compositionally biased region" description="Low complexity" evidence="1">
    <location>
        <begin position="99"/>
        <end position="114"/>
    </location>
</feature>